<keyword evidence="3" id="KW-1185">Reference proteome</keyword>
<organism evidence="2 3">
    <name type="scientific">Hyaloscypha bicolor E</name>
    <dbReference type="NCBI Taxonomy" id="1095630"/>
    <lineage>
        <taxon>Eukaryota</taxon>
        <taxon>Fungi</taxon>
        <taxon>Dikarya</taxon>
        <taxon>Ascomycota</taxon>
        <taxon>Pezizomycotina</taxon>
        <taxon>Leotiomycetes</taxon>
        <taxon>Helotiales</taxon>
        <taxon>Hyaloscyphaceae</taxon>
        <taxon>Hyaloscypha</taxon>
        <taxon>Hyaloscypha bicolor</taxon>
    </lineage>
</organism>
<dbReference type="AlphaFoldDB" id="A0A2J6SM22"/>
<dbReference type="EMBL" id="KZ613912">
    <property type="protein sequence ID" value="PMD51814.1"/>
    <property type="molecule type" value="Genomic_DNA"/>
</dbReference>
<reference evidence="2 3" key="1">
    <citation type="submission" date="2016-04" db="EMBL/GenBank/DDBJ databases">
        <title>A degradative enzymes factory behind the ericoid mycorrhizal symbiosis.</title>
        <authorList>
            <consortium name="DOE Joint Genome Institute"/>
            <person name="Martino E."/>
            <person name="Morin E."/>
            <person name="Grelet G."/>
            <person name="Kuo A."/>
            <person name="Kohler A."/>
            <person name="Daghino S."/>
            <person name="Barry K."/>
            <person name="Choi C."/>
            <person name="Cichocki N."/>
            <person name="Clum A."/>
            <person name="Copeland A."/>
            <person name="Hainaut M."/>
            <person name="Haridas S."/>
            <person name="Labutti K."/>
            <person name="Lindquist E."/>
            <person name="Lipzen A."/>
            <person name="Khouja H.-R."/>
            <person name="Murat C."/>
            <person name="Ohm R."/>
            <person name="Olson A."/>
            <person name="Spatafora J."/>
            <person name="Veneault-Fourrey C."/>
            <person name="Henrissat B."/>
            <person name="Grigoriev I."/>
            <person name="Martin F."/>
            <person name="Perotto S."/>
        </authorList>
    </citation>
    <scope>NUCLEOTIDE SEQUENCE [LARGE SCALE GENOMIC DNA]</scope>
    <source>
        <strain evidence="2 3">E</strain>
    </source>
</reference>
<proteinExistence type="predicted"/>
<dbReference type="RefSeq" id="XP_024728718.1">
    <property type="nucleotide sequence ID" value="XM_024871301.1"/>
</dbReference>
<name>A0A2J6SM22_9HELO</name>
<dbReference type="Proteomes" id="UP000235371">
    <property type="component" value="Unassembled WGS sequence"/>
</dbReference>
<evidence type="ECO:0000313" key="3">
    <source>
        <dbReference type="Proteomes" id="UP000235371"/>
    </source>
</evidence>
<gene>
    <name evidence="2" type="ORF">K444DRAFT_242232</name>
</gene>
<feature type="region of interest" description="Disordered" evidence="1">
    <location>
        <begin position="178"/>
        <end position="216"/>
    </location>
</feature>
<evidence type="ECO:0000256" key="1">
    <source>
        <dbReference type="SAM" id="MobiDB-lite"/>
    </source>
</evidence>
<accession>A0A2J6SM22</accession>
<evidence type="ECO:0000313" key="2">
    <source>
        <dbReference type="EMBL" id="PMD51814.1"/>
    </source>
</evidence>
<protein>
    <submittedName>
        <fullName evidence="2">Uncharacterized protein</fullName>
    </submittedName>
</protein>
<dbReference type="GeneID" id="36579383"/>
<dbReference type="InParanoid" id="A0A2J6SM22"/>
<sequence>MGWIGYGSKSSTDWWCSGGGGAVVSTGSGPGRGSWSFVFDATFLWPSAASPVAMGPWAIRGGGWVGGFSGSWSLAATTSHDPCGLQAHLKQGIGTCAKPRRERREVPRALGGCSGGQLGRPWLDDAGQDRLAGRLGRENPLFSRWLAARRRRRKPAPDKAASRARGCSWVLDTAAIERTCTTTQHPTSESTPPPAKPSSTTTTSRLSYAHAQPRPS</sequence>